<name>A0A699XNS8_TANCI</name>
<proteinExistence type="predicted"/>
<protein>
    <submittedName>
        <fullName evidence="1">Uncharacterized protein</fullName>
    </submittedName>
</protein>
<dbReference type="EMBL" id="BKCJ011848841">
    <property type="protein sequence ID" value="GFD58114.1"/>
    <property type="molecule type" value="Genomic_DNA"/>
</dbReference>
<evidence type="ECO:0000313" key="1">
    <source>
        <dbReference type="EMBL" id="GFD58114.1"/>
    </source>
</evidence>
<comment type="caution">
    <text evidence="1">The sequence shown here is derived from an EMBL/GenBank/DDBJ whole genome shotgun (WGS) entry which is preliminary data.</text>
</comment>
<reference evidence="1" key="1">
    <citation type="journal article" date="2019" name="Sci. Rep.">
        <title>Draft genome of Tanacetum cinerariifolium, the natural source of mosquito coil.</title>
        <authorList>
            <person name="Yamashiro T."/>
            <person name="Shiraishi A."/>
            <person name="Satake H."/>
            <person name="Nakayama K."/>
        </authorList>
    </citation>
    <scope>NUCLEOTIDE SEQUENCE</scope>
</reference>
<dbReference type="AlphaFoldDB" id="A0A699XNS8"/>
<gene>
    <name evidence="1" type="ORF">Tci_930083</name>
</gene>
<feature type="non-terminal residue" evidence="1">
    <location>
        <position position="1"/>
    </location>
</feature>
<sequence length="86" mass="8126">DGTKEVQQIWEYSAENPANGLTGGAAGIAIATIQTALAVGRTAVALSKIGGGGGDDGGGSYWAGGATGTGAGLAVSPMGQLMAMSG</sequence>
<organism evidence="1">
    <name type="scientific">Tanacetum cinerariifolium</name>
    <name type="common">Dalmatian daisy</name>
    <name type="synonym">Chrysanthemum cinerariifolium</name>
    <dbReference type="NCBI Taxonomy" id="118510"/>
    <lineage>
        <taxon>Eukaryota</taxon>
        <taxon>Viridiplantae</taxon>
        <taxon>Streptophyta</taxon>
        <taxon>Embryophyta</taxon>
        <taxon>Tracheophyta</taxon>
        <taxon>Spermatophyta</taxon>
        <taxon>Magnoliopsida</taxon>
        <taxon>eudicotyledons</taxon>
        <taxon>Gunneridae</taxon>
        <taxon>Pentapetalae</taxon>
        <taxon>asterids</taxon>
        <taxon>campanulids</taxon>
        <taxon>Asterales</taxon>
        <taxon>Asteraceae</taxon>
        <taxon>Asteroideae</taxon>
        <taxon>Anthemideae</taxon>
        <taxon>Anthemidinae</taxon>
        <taxon>Tanacetum</taxon>
    </lineage>
</organism>
<feature type="non-terminal residue" evidence="1">
    <location>
        <position position="86"/>
    </location>
</feature>
<accession>A0A699XNS8</accession>